<evidence type="ECO:0000259" key="2">
    <source>
        <dbReference type="SMART" id="SM00900"/>
    </source>
</evidence>
<feature type="compositionally biased region" description="Low complexity" evidence="1">
    <location>
        <begin position="30"/>
        <end position="52"/>
    </location>
</feature>
<comment type="caution">
    <text evidence="3">The sequence shown here is derived from an EMBL/GenBank/DDBJ whole genome shotgun (WGS) entry which is preliminary data.</text>
</comment>
<dbReference type="InterPro" id="IPR007329">
    <property type="entry name" value="FMN-bd"/>
</dbReference>
<proteinExistence type="predicted"/>
<gene>
    <name evidence="3" type="ORF">ACFSDE_16025</name>
</gene>
<dbReference type="Pfam" id="PF04205">
    <property type="entry name" value="FMN_bind"/>
    <property type="match status" value="1"/>
</dbReference>
<accession>A0ABW4TTE3</accession>
<evidence type="ECO:0000313" key="4">
    <source>
        <dbReference type="Proteomes" id="UP001597351"/>
    </source>
</evidence>
<feature type="compositionally biased region" description="Low complexity" evidence="1">
    <location>
        <begin position="60"/>
        <end position="84"/>
    </location>
</feature>
<feature type="domain" description="FMN-binding" evidence="2">
    <location>
        <begin position="86"/>
        <end position="163"/>
    </location>
</feature>
<sequence>MQRIVLWAMSTLTVVVLLLGYRTSLSGPMATAGAPSPYSASAPATAASSDTGSGSGSGSGQARTAQSGAGSGTGSTDVTGSTVSTRYGPVQVQLTVAQGTITGAQVLQYPSGDPRSAQISSYALPTLVQETVDQQSAQIDMVSGATYTSTGYEQSLQSALDQAGL</sequence>
<dbReference type="Gene3D" id="3.90.1010.20">
    <property type="match status" value="1"/>
</dbReference>
<name>A0ABW4TTE3_9ACTN</name>
<evidence type="ECO:0000313" key="3">
    <source>
        <dbReference type="EMBL" id="MFD1948311.1"/>
    </source>
</evidence>
<dbReference type="RefSeq" id="WP_343920239.1">
    <property type="nucleotide sequence ID" value="NZ_BAAAJT010000002.1"/>
</dbReference>
<evidence type="ECO:0000256" key="1">
    <source>
        <dbReference type="SAM" id="MobiDB-lite"/>
    </source>
</evidence>
<dbReference type="EMBL" id="JBHUGD010000003">
    <property type="protein sequence ID" value="MFD1948311.1"/>
    <property type="molecule type" value="Genomic_DNA"/>
</dbReference>
<dbReference type="Proteomes" id="UP001597351">
    <property type="component" value="Unassembled WGS sequence"/>
</dbReference>
<keyword evidence="4" id="KW-1185">Reference proteome</keyword>
<protein>
    <submittedName>
        <fullName evidence="3">FMN-binding protein</fullName>
    </submittedName>
</protein>
<reference evidence="4" key="1">
    <citation type="journal article" date="2019" name="Int. J. Syst. Evol. Microbiol.">
        <title>The Global Catalogue of Microorganisms (GCM) 10K type strain sequencing project: providing services to taxonomists for standard genome sequencing and annotation.</title>
        <authorList>
            <consortium name="The Broad Institute Genomics Platform"/>
            <consortium name="The Broad Institute Genome Sequencing Center for Infectious Disease"/>
            <person name="Wu L."/>
            <person name="Ma J."/>
        </authorList>
    </citation>
    <scope>NUCLEOTIDE SEQUENCE [LARGE SCALE GENOMIC DNA]</scope>
    <source>
        <strain evidence="4">CGMCC 1.12477</strain>
    </source>
</reference>
<feature type="region of interest" description="Disordered" evidence="1">
    <location>
        <begin position="30"/>
        <end position="84"/>
    </location>
</feature>
<dbReference type="SMART" id="SM00900">
    <property type="entry name" value="FMN_bind"/>
    <property type="match status" value="1"/>
</dbReference>
<organism evidence="3 4">
    <name type="scientific">Nocardioides aestuarii</name>
    <dbReference type="NCBI Taxonomy" id="252231"/>
    <lineage>
        <taxon>Bacteria</taxon>
        <taxon>Bacillati</taxon>
        <taxon>Actinomycetota</taxon>
        <taxon>Actinomycetes</taxon>
        <taxon>Propionibacteriales</taxon>
        <taxon>Nocardioidaceae</taxon>
        <taxon>Nocardioides</taxon>
    </lineage>
</organism>